<evidence type="ECO:0008006" key="4">
    <source>
        <dbReference type="Google" id="ProtNLM"/>
    </source>
</evidence>
<name>A0A9X3WZQ3_9BACT</name>
<feature type="chain" id="PRO_5040846112" description="Lipoprotein" evidence="1">
    <location>
        <begin position="24"/>
        <end position="148"/>
    </location>
</feature>
<keyword evidence="1" id="KW-0732">Signal</keyword>
<reference evidence="2 3" key="1">
    <citation type="submission" date="2021-04" db="EMBL/GenBank/DDBJ databases">
        <title>Genome analysis of Polyangium sp.</title>
        <authorList>
            <person name="Li Y."/>
            <person name="Wang J."/>
        </authorList>
    </citation>
    <scope>NUCLEOTIDE SEQUENCE [LARGE SCALE GENOMIC DNA]</scope>
    <source>
        <strain evidence="2 3">SDU14</strain>
    </source>
</reference>
<evidence type="ECO:0000313" key="2">
    <source>
        <dbReference type="EMBL" id="MDC3981089.1"/>
    </source>
</evidence>
<dbReference type="AlphaFoldDB" id="A0A9X3WZQ3"/>
<dbReference type="RefSeq" id="WP_272458453.1">
    <property type="nucleotide sequence ID" value="NZ_JAGTJJ010000004.1"/>
</dbReference>
<gene>
    <name evidence="2" type="ORF">KEG57_11305</name>
</gene>
<organism evidence="2 3">
    <name type="scientific">Polyangium jinanense</name>
    <dbReference type="NCBI Taxonomy" id="2829994"/>
    <lineage>
        <taxon>Bacteria</taxon>
        <taxon>Pseudomonadati</taxon>
        <taxon>Myxococcota</taxon>
        <taxon>Polyangia</taxon>
        <taxon>Polyangiales</taxon>
        <taxon>Polyangiaceae</taxon>
        <taxon>Polyangium</taxon>
    </lineage>
</organism>
<evidence type="ECO:0000256" key="1">
    <source>
        <dbReference type="SAM" id="SignalP"/>
    </source>
</evidence>
<keyword evidence="3" id="KW-1185">Reference proteome</keyword>
<evidence type="ECO:0000313" key="3">
    <source>
        <dbReference type="Proteomes" id="UP001151081"/>
    </source>
</evidence>
<sequence>MRSFLLGCVFATCVLACSNNSSQQPAPGPGATTEARPIAAASTQADARAAATATDLPLVRTADRAVVTWSSGGTTEKRGQELSALVDALRVTEQQPSSGKQFAQIAFYRGEALLREVWIFADGEWGFVRPGTAWTVGASPALGDLVKR</sequence>
<feature type="signal peptide" evidence="1">
    <location>
        <begin position="1"/>
        <end position="23"/>
    </location>
</feature>
<protein>
    <recommendedName>
        <fullName evidence="4">Lipoprotein</fullName>
    </recommendedName>
</protein>
<dbReference type="Proteomes" id="UP001151081">
    <property type="component" value="Unassembled WGS sequence"/>
</dbReference>
<comment type="caution">
    <text evidence="2">The sequence shown here is derived from an EMBL/GenBank/DDBJ whole genome shotgun (WGS) entry which is preliminary data.</text>
</comment>
<accession>A0A9X3WZQ3</accession>
<dbReference type="EMBL" id="JAGTJJ010000004">
    <property type="protein sequence ID" value="MDC3981089.1"/>
    <property type="molecule type" value="Genomic_DNA"/>
</dbReference>
<proteinExistence type="predicted"/>